<dbReference type="SUPFAM" id="SSF110111">
    <property type="entry name" value="Ctag/Cox11"/>
    <property type="match status" value="1"/>
</dbReference>
<protein>
    <recommendedName>
        <fullName evidence="4">Cytochrome c oxidase assembly protein CtaG</fullName>
    </recommendedName>
</protein>
<comment type="subcellular location">
    <subcellularLocation>
        <location evidence="2">Cell inner membrane</location>
        <topology evidence="2">Single-pass type II membrane protein</topology>
        <orientation evidence="2">Periplasmic side</orientation>
    </subcellularLocation>
</comment>
<dbReference type="EMBL" id="BMKG01000003">
    <property type="protein sequence ID" value="GGB90361.1"/>
    <property type="molecule type" value="Genomic_DNA"/>
</dbReference>
<reference evidence="11" key="1">
    <citation type="journal article" date="2014" name="Int. J. Syst. Evol. Microbiol.">
        <title>Complete genome of a new Firmicutes species belonging to the dominant human colonic microbiota ('Ruminococcus bicirculans') reveals two chromosomes and a selective capacity to utilize plant glucans.</title>
        <authorList>
            <consortium name="NISC Comparative Sequencing Program"/>
            <person name="Wegmann U."/>
            <person name="Louis P."/>
            <person name="Goesmann A."/>
            <person name="Henrissat B."/>
            <person name="Duncan S.H."/>
            <person name="Flint H.J."/>
        </authorList>
    </citation>
    <scope>NUCLEOTIDE SEQUENCE</scope>
    <source>
        <strain evidence="11">CGMCC 1.15931</strain>
    </source>
</reference>
<evidence type="ECO:0000313" key="11">
    <source>
        <dbReference type="EMBL" id="GGB90361.1"/>
    </source>
</evidence>
<dbReference type="Gene3D" id="2.60.370.10">
    <property type="entry name" value="Ctag/Cox11"/>
    <property type="match status" value="1"/>
</dbReference>
<accession>A0A6I3T288</accession>
<dbReference type="Pfam" id="PF04442">
    <property type="entry name" value="CtaG_Cox11"/>
    <property type="match status" value="1"/>
</dbReference>
<dbReference type="PIRSF" id="PIRSF005413">
    <property type="entry name" value="COX11"/>
    <property type="match status" value="1"/>
</dbReference>
<keyword evidence="7 10" id="KW-1133">Transmembrane helix</keyword>
<dbReference type="InterPro" id="IPR023471">
    <property type="entry name" value="CtaG/Cox11_dom_sf"/>
</dbReference>
<dbReference type="PANTHER" id="PTHR21320:SF3">
    <property type="entry name" value="CYTOCHROME C OXIDASE ASSEMBLY PROTEIN COX11, MITOCHONDRIAL-RELATED"/>
    <property type="match status" value="1"/>
</dbReference>
<dbReference type="InterPro" id="IPR007533">
    <property type="entry name" value="Cyt_c_oxidase_assmbl_CtaG"/>
</dbReference>
<comment type="caution">
    <text evidence="12">The sequence shown here is derived from an EMBL/GenBank/DDBJ whole genome shotgun (WGS) entry which is preliminary data.</text>
</comment>
<proteinExistence type="inferred from homology"/>
<evidence type="ECO:0000256" key="7">
    <source>
        <dbReference type="ARBA" id="ARBA00022989"/>
    </source>
</evidence>
<evidence type="ECO:0000313" key="12">
    <source>
        <dbReference type="EMBL" id="MTV53727.1"/>
    </source>
</evidence>
<keyword evidence="14" id="KW-1185">Reference proteome</keyword>
<dbReference type="PANTHER" id="PTHR21320">
    <property type="entry name" value="CYTOCHROME C OXIDASE ASSEMBLY PROTEIN COX11-RELATED"/>
    <property type="match status" value="1"/>
</dbReference>
<evidence type="ECO:0000256" key="5">
    <source>
        <dbReference type="ARBA" id="ARBA00022692"/>
    </source>
</evidence>
<evidence type="ECO:0000256" key="10">
    <source>
        <dbReference type="SAM" id="Phobius"/>
    </source>
</evidence>
<keyword evidence="8" id="KW-0186">Copper</keyword>
<dbReference type="Proteomes" id="UP000430634">
    <property type="component" value="Unassembled WGS sequence"/>
</dbReference>
<evidence type="ECO:0000313" key="14">
    <source>
        <dbReference type="Proteomes" id="UP000622638"/>
    </source>
</evidence>
<reference evidence="12 13" key="3">
    <citation type="submission" date="2019-11" db="EMBL/GenBank/DDBJ databases">
        <title>Type strains purchased from KCTC, JCM and DSMZ.</title>
        <authorList>
            <person name="Lu H."/>
        </authorList>
    </citation>
    <scope>NUCLEOTIDE SEQUENCE [LARGE SCALE GENOMIC DNA]</scope>
    <source>
        <strain evidence="12 13">KCTC 52429</strain>
    </source>
</reference>
<keyword evidence="9 10" id="KW-0472">Membrane</keyword>
<feature type="transmembrane region" description="Helical" evidence="10">
    <location>
        <begin position="13"/>
        <end position="32"/>
    </location>
</feature>
<evidence type="ECO:0000256" key="3">
    <source>
        <dbReference type="ARBA" id="ARBA00009620"/>
    </source>
</evidence>
<dbReference type="Proteomes" id="UP000622638">
    <property type="component" value="Unassembled WGS sequence"/>
</dbReference>
<dbReference type="GO" id="GO:0005507">
    <property type="term" value="F:copper ion binding"/>
    <property type="evidence" value="ECO:0007669"/>
    <property type="project" value="InterPro"/>
</dbReference>
<name>A0A6I3T288_9BURK</name>
<keyword evidence="5 10" id="KW-0812">Transmembrane</keyword>
<dbReference type="NCBIfam" id="NF003465">
    <property type="entry name" value="PRK05089.1"/>
    <property type="match status" value="1"/>
</dbReference>
<reference evidence="14" key="2">
    <citation type="journal article" date="2019" name="Int. J. Syst. Evol. Microbiol.">
        <title>The Global Catalogue of Microorganisms (GCM) 10K type strain sequencing project: providing services to taxonomists for standard genome sequencing and annotation.</title>
        <authorList>
            <consortium name="The Broad Institute Genomics Platform"/>
            <consortium name="The Broad Institute Genome Sequencing Center for Infectious Disease"/>
            <person name="Wu L."/>
            <person name="Ma J."/>
        </authorList>
    </citation>
    <scope>NUCLEOTIDE SEQUENCE [LARGE SCALE GENOMIC DNA]</scope>
    <source>
        <strain evidence="14">CGMCC 1.15931</strain>
    </source>
</reference>
<evidence type="ECO:0000256" key="4">
    <source>
        <dbReference type="ARBA" id="ARBA00015384"/>
    </source>
</evidence>
<evidence type="ECO:0000313" key="13">
    <source>
        <dbReference type="Proteomes" id="UP000430634"/>
    </source>
</evidence>
<evidence type="ECO:0000256" key="1">
    <source>
        <dbReference type="ARBA" id="ARBA00004007"/>
    </source>
</evidence>
<organism evidence="12 13">
    <name type="scientific">Pseudoduganella buxea</name>
    <dbReference type="NCBI Taxonomy" id="1949069"/>
    <lineage>
        <taxon>Bacteria</taxon>
        <taxon>Pseudomonadati</taxon>
        <taxon>Pseudomonadota</taxon>
        <taxon>Betaproteobacteria</taxon>
        <taxon>Burkholderiales</taxon>
        <taxon>Oxalobacteraceae</taxon>
        <taxon>Telluria group</taxon>
        <taxon>Pseudoduganella</taxon>
    </lineage>
</organism>
<dbReference type="RefSeq" id="WP_155471033.1">
    <property type="nucleotide sequence ID" value="NZ_BMKG01000003.1"/>
</dbReference>
<reference evidence="11" key="4">
    <citation type="submission" date="2024-05" db="EMBL/GenBank/DDBJ databases">
        <authorList>
            <person name="Sun Q."/>
            <person name="Zhou Y."/>
        </authorList>
    </citation>
    <scope>NUCLEOTIDE SEQUENCE</scope>
    <source>
        <strain evidence="11">CGMCC 1.15931</strain>
    </source>
</reference>
<dbReference type="AlphaFoldDB" id="A0A6I3T288"/>
<evidence type="ECO:0000256" key="9">
    <source>
        <dbReference type="ARBA" id="ARBA00023136"/>
    </source>
</evidence>
<dbReference type="OrthoDB" id="9804841at2"/>
<evidence type="ECO:0000256" key="6">
    <source>
        <dbReference type="ARBA" id="ARBA00022968"/>
    </source>
</evidence>
<sequence length="192" mass="21132">MNEPEERESNRKLLGKLAVVAVMMFGFGYALIPVYRHLCEVLGLNQLTQKDGTVAAPTNTQIDKSRSITVELDSNVQGTLRFRPTQRSVTVHPGEMATVVYEVVNSQSRPVTAQAIPSYAPQSATPHFKKVECFCFRQETLQANQAKQMPVVFYLDPALPKEVKTITLSYTFIEIGGLDKSAAAAGGERVAQ</sequence>
<dbReference type="GO" id="GO:0005886">
    <property type="term" value="C:plasma membrane"/>
    <property type="evidence" value="ECO:0007669"/>
    <property type="project" value="UniProtKB-SubCell"/>
</dbReference>
<gene>
    <name evidence="11" type="ORF">GCM10011572_10500</name>
    <name evidence="12" type="ORF">GM672_13410</name>
</gene>
<comment type="function">
    <text evidence="1">Exerts its effect at some terminal stage of cytochrome c oxidase synthesis, probably by being involved in the insertion of the copper B into subunit I.</text>
</comment>
<comment type="similarity">
    <text evidence="3">Belongs to the COX11/CtaG family.</text>
</comment>
<keyword evidence="6" id="KW-0735">Signal-anchor</keyword>
<evidence type="ECO:0000256" key="2">
    <source>
        <dbReference type="ARBA" id="ARBA00004382"/>
    </source>
</evidence>
<dbReference type="EMBL" id="WNKZ01000034">
    <property type="protein sequence ID" value="MTV53727.1"/>
    <property type="molecule type" value="Genomic_DNA"/>
</dbReference>
<evidence type="ECO:0000256" key="8">
    <source>
        <dbReference type="ARBA" id="ARBA00023008"/>
    </source>
</evidence>